<gene>
    <name evidence="1" type="ORF">CK5_14190</name>
</gene>
<proteinExistence type="predicted"/>
<protein>
    <submittedName>
        <fullName evidence="1">Uncharacterized protein</fullName>
    </submittedName>
</protein>
<sequence length="50" mass="5493">MADTFDPDKGFLRPKINFIFPRKKDPTQGGRLTGLVLAGILSIATEDAEM</sequence>
<dbReference type="HOGENOM" id="CLU_3115139_0_0_9"/>
<evidence type="ECO:0000313" key="1">
    <source>
        <dbReference type="EMBL" id="CBL22856.1"/>
    </source>
</evidence>
<keyword evidence="2" id="KW-1185">Reference proteome</keyword>
<evidence type="ECO:0000313" key="2">
    <source>
        <dbReference type="Proteomes" id="UP000008955"/>
    </source>
</evidence>
<name>D4LPZ8_9FIRM</name>
<reference evidence="1 2" key="1">
    <citation type="submission" date="2010-03" db="EMBL/GenBank/DDBJ databases">
        <title>The genome sequence of Ruminococcus obeum A2-162.</title>
        <authorList>
            <consortium name="metaHIT consortium -- http://www.metahit.eu/"/>
            <person name="Pajon A."/>
            <person name="Turner K."/>
            <person name="Parkhill J."/>
            <person name="Duncan S."/>
            <person name="Flint H."/>
        </authorList>
    </citation>
    <scope>NUCLEOTIDE SEQUENCE [LARGE SCALE GENOMIC DNA]</scope>
    <source>
        <strain evidence="1 2">A2-162</strain>
    </source>
</reference>
<dbReference type="AlphaFoldDB" id="D4LPZ8"/>
<organism evidence="1 2">
    <name type="scientific">Blautia obeum A2-162</name>
    <dbReference type="NCBI Taxonomy" id="657314"/>
    <lineage>
        <taxon>Bacteria</taxon>
        <taxon>Bacillati</taxon>
        <taxon>Bacillota</taxon>
        <taxon>Clostridia</taxon>
        <taxon>Lachnospirales</taxon>
        <taxon>Lachnospiraceae</taxon>
        <taxon>Blautia</taxon>
    </lineage>
</organism>
<dbReference type="Proteomes" id="UP000008955">
    <property type="component" value="Chromosome"/>
</dbReference>
<dbReference type="KEGG" id="rob:CK5_14190"/>
<dbReference type="EMBL" id="FP929054">
    <property type="protein sequence ID" value="CBL22856.1"/>
    <property type="molecule type" value="Genomic_DNA"/>
</dbReference>
<accession>D4LPZ8</accession>
<reference evidence="1 2" key="2">
    <citation type="submission" date="2010-03" db="EMBL/GenBank/DDBJ databases">
        <authorList>
            <person name="Pajon A."/>
        </authorList>
    </citation>
    <scope>NUCLEOTIDE SEQUENCE [LARGE SCALE GENOMIC DNA]</scope>
    <source>
        <strain evidence="1 2">A2-162</strain>
    </source>
</reference>